<dbReference type="GO" id="GO:0070652">
    <property type="term" value="C:HAUS complex"/>
    <property type="evidence" value="ECO:0007669"/>
    <property type="project" value="TreeGrafter"/>
</dbReference>
<dbReference type="PANTHER" id="PTHR14352">
    <property type="entry name" value="HAUS AUGMIN-LIKE COMPLEX SUBUNIT 7"/>
    <property type="match status" value="1"/>
</dbReference>
<reference evidence="2" key="2">
    <citation type="submission" date="2025-08" db="UniProtKB">
        <authorList>
            <consortium name="Ensembl"/>
        </authorList>
    </citation>
    <scope>IDENTIFICATION</scope>
</reference>
<keyword evidence="1" id="KW-0175">Coiled coil</keyword>
<dbReference type="Proteomes" id="UP000694520">
    <property type="component" value="Chromosome X"/>
</dbReference>
<dbReference type="GO" id="GO:0031023">
    <property type="term" value="P:microtubule organizing center organization"/>
    <property type="evidence" value="ECO:0007669"/>
    <property type="project" value="TreeGrafter"/>
</dbReference>
<proteinExistence type="predicted"/>
<dbReference type="InterPro" id="IPR029711">
    <property type="entry name" value="Haus7-like"/>
</dbReference>
<keyword evidence="3" id="KW-1185">Reference proteome</keyword>
<dbReference type="GO" id="GO:0051011">
    <property type="term" value="F:microtubule minus-end binding"/>
    <property type="evidence" value="ECO:0007669"/>
    <property type="project" value="TreeGrafter"/>
</dbReference>
<dbReference type="Ensembl" id="ENSBGRT00000034697.1">
    <property type="protein sequence ID" value="ENSBGRP00000029973.1"/>
    <property type="gene ID" value="ENSBGRG00000018702.1"/>
</dbReference>
<sequence length="372" mass="40544">MPLLASESASGELNGGYPLGAEEGHGRIAQPLLGSVHLTEAPRAKRSLCEVELTQRVCSVGRVCPSWLDRFSSLKGVSAEVKIQEMVKLGHELMLCGLDDQELLKGRACAQKQLHFMDQLLDVVHSLSVGGSSCPSAEECFEDTREKTEGLLGELFSSPCLQTLLRPKCESWPVDMQPLLDKQSDDRQGASPLVKLEEEKVAKLARQLQESASKLQALRVECFAQQGATVGSAHASTLDQKLRLVISDFHQLVMAFLQVYDGELGEYCQRPGPYLHPCGPIIQAVYQTLTSCSQLLKAAVEVTSTSVKAVHMANQQHDEQICWGNNSSVMSLGMWSPLAVSVATRLVVRAILGHLSLHLGTGPFLFSSFYDA</sequence>
<dbReference type="PANTHER" id="PTHR14352:SF2">
    <property type="entry name" value="HAUS AUGMIN-LIKE COMPLEX SUBUNIT 7"/>
    <property type="match status" value="1"/>
</dbReference>
<dbReference type="GO" id="GO:0051225">
    <property type="term" value="P:spindle assembly"/>
    <property type="evidence" value="ECO:0007669"/>
    <property type="project" value="TreeGrafter"/>
</dbReference>
<reference evidence="2" key="3">
    <citation type="submission" date="2025-09" db="UniProtKB">
        <authorList>
            <consortium name="Ensembl"/>
        </authorList>
    </citation>
    <scope>IDENTIFICATION</scope>
</reference>
<evidence type="ECO:0000313" key="3">
    <source>
        <dbReference type="Proteomes" id="UP000694520"/>
    </source>
</evidence>
<feature type="coiled-coil region" evidence="1">
    <location>
        <begin position="194"/>
        <end position="221"/>
    </location>
</feature>
<evidence type="ECO:0000313" key="2">
    <source>
        <dbReference type="Ensembl" id="ENSBGRP00000029973.1"/>
    </source>
</evidence>
<dbReference type="GeneTree" id="ENSGT00390000003937"/>
<evidence type="ECO:0000256" key="1">
    <source>
        <dbReference type="SAM" id="Coils"/>
    </source>
</evidence>
<gene>
    <name evidence="2" type="primary">HAUS7</name>
</gene>
<accession>A0A8B9Y454</accession>
<reference evidence="2" key="1">
    <citation type="submission" date="2019-05" db="EMBL/GenBank/DDBJ databases">
        <authorList>
            <person name="Zhang S."/>
            <person name="Liu J."/>
        </authorList>
    </citation>
    <scope>NUCLEOTIDE SEQUENCE [LARGE SCALE GENOMIC DNA]</scope>
</reference>
<name>A0A8B9Y454_BOSMU</name>
<dbReference type="AlphaFoldDB" id="A0A8B9Y454"/>
<protein>
    <submittedName>
        <fullName evidence="2">HAUS augmin like complex subunit 7</fullName>
    </submittedName>
</protein>
<organism evidence="2 3">
    <name type="scientific">Bos mutus grunniens</name>
    <name type="common">Wild yak</name>
    <name type="synonym">Bos grunniens</name>
    <dbReference type="NCBI Taxonomy" id="30521"/>
    <lineage>
        <taxon>Eukaryota</taxon>
        <taxon>Metazoa</taxon>
        <taxon>Chordata</taxon>
        <taxon>Craniata</taxon>
        <taxon>Vertebrata</taxon>
        <taxon>Euteleostomi</taxon>
        <taxon>Mammalia</taxon>
        <taxon>Eutheria</taxon>
        <taxon>Laurasiatheria</taxon>
        <taxon>Artiodactyla</taxon>
        <taxon>Ruminantia</taxon>
        <taxon>Pecora</taxon>
        <taxon>Bovidae</taxon>
        <taxon>Bovinae</taxon>
        <taxon>Bos</taxon>
    </lineage>
</organism>